<sequence length="81" mass="9613">MRYMVIEKFKNGAGPVYERFHAKGRMMPLGLEYIDSWLAEDRLVCYQLMETKDPDLFKAWTDKWGDLVDFEIIPLAAERRP</sequence>
<name>A0ABV8U5K4_9PROT</name>
<organism evidence="1 2">
    <name type="scientific">Kordiimonas lipolytica</name>
    <dbReference type="NCBI Taxonomy" id="1662421"/>
    <lineage>
        <taxon>Bacteria</taxon>
        <taxon>Pseudomonadati</taxon>
        <taxon>Pseudomonadota</taxon>
        <taxon>Alphaproteobacteria</taxon>
        <taxon>Kordiimonadales</taxon>
        <taxon>Kordiimonadaceae</taxon>
        <taxon>Kordiimonas</taxon>
    </lineage>
</organism>
<proteinExistence type="predicted"/>
<dbReference type="Proteomes" id="UP001595776">
    <property type="component" value="Unassembled WGS sequence"/>
</dbReference>
<keyword evidence="2" id="KW-1185">Reference proteome</keyword>
<evidence type="ECO:0000313" key="1">
    <source>
        <dbReference type="EMBL" id="MFC4346477.1"/>
    </source>
</evidence>
<evidence type="ECO:0000313" key="2">
    <source>
        <dbReference type="Proteomes" id="UP001595776"/>
    </source>
</evidence>
<dbReference type="Pfam" id="PF11746">
    <property type="entry name" value="DUF3303"/>
    <property type="match status" value="1"/>
</dbReference>
<dbReference type="InterPro" id="IPR021734">
    <property type="entry name" value="DUF3303"/>
</dbReference>
<protein>
    <submittedName>
        <fullName evidence="1">DUF3303 domain-containing protein</fullName>
    </submittedName>
</protein>
<reference evidence="2" key="1">
    <citation type="journal article" date="2019" name="Int. J. Syst. Evol. Microbiol.">
        <title>The Global Catalogue of Microorganisms (GCM) 10K type strain sequencing project: providing services to taxonomists for standard genome sequencing and annotation.</title>
        <authorList>
            <consortium name="The Broad Institute Genomics Platform"/>
            <consortium name="The Broad Institute Genome Sequencing Center for Infectious Disease"/>
            <person name="Wu L."/>
            <person name="Ma J."/>
        </authorList>
    </citation>
    <scope>NUCLEOTIDE SEQUENCE [LARGE SCALE GENOMIC DNA]</scope>
    <source>
        <strain evidence="2">CGMCC 1.15304</strain>
    </source>
</reference>
<dbReference type="EMBL" id="JBHSCR010000001">
    <property type="protein sequence ID" value="MFC4346477.1"/>
    <property type="molecule type" value="Genomic_DNA"/>
</dbReference>
<comment type="caution">
    <text evidence="1">The sequence shown here is derived from an EMBL/GenBank/DDBJ whole genome shotgun (WGS) entry which is preliminary data.</text>
</comment>
<gene>
    <name evidence="1" type="ORF">ACFO5Q_01290</name>
</gene>
<dbReference type="RefSeq" id="WP_068151075.1">
    <property type="nucleotide sequence ID" value="NZ_JBHSCR010000001.1"/>
</dbReference>
<accession>A0ABV8U5K4</accession>